<dbReference type="InterPro" id="IPR017455">
    <property type="entry name" value="Znf_FYVE-rel"/>
</dbReference>
<feature type="compositionally biased region" description="Polar residues" evidence="5">
    <location>
        <begin position="528"/>
        <end position="540"/>
    </location>
</feature>
<proteinExistence type="predicted"/>
<comment type="caution">
    <text evidence="7">The sequence shown here is derived from an EMBL/GenBank/DDBJ whole genome shotgun (WGS) entry which is preliminary data.</text>
</comment>
<feature type="compositionally biased region" description="Low complexity" evidence="5">
    <location>
        <begin position="541"/>
        <end position="564"/>
    </location>
</feature>
<evidence type="ECO:0000256" key="5">
    <source>
        <dbReference type="SAM" id="MobiDB-lite"/>
    </source>
</evidence>
<keyword evidence="1" id="KW-0479">Metal-binding</keyword>
<gene>
    <name evidence="7" type="ORF">P43SY_007636</name>
</gene>
<feature type="region of interest" description="Disordered" evidence="5">
    <location>
        <begin position="437"/>
        <end position="516"/>
    </location>
</feature>
<dbReference type="SUPFAM" id="SSF55961">
    <property type="entry name" value="Bet v1-like"/>
    <property type="match status" value="1"/>
</dbReference>
<evidence type="ECO:0000259" key="6">
    <source>
        <dbReference type="PROSITE" id="PS50178"/>
    </source>
</evidence>
<evidence type="ECO:0000256" key="4">
    <source>
        <dbReference type="PROSITE-ProRule" id="PRU00091"/>
    </source>
</evidence>
<keyword evidence="2 4" id="KW-0863">Zinc-finger</keyword>
<dbReference type="Pfam" id="PF01363">
    <property type="entry name" value="FYVE"/>
    <property type="match status" value="1"/>
</dbReference>
<feature type="compositionally biased region" description="Low complexity" evidence="5">
    <location>
        <begin position="484"/>
        <end position="499"/>
    </location>
</feature>
<dbReference type="Gene3D" id="3.30.530.20">
    <property type="match status" value="1"/>
</dbReference>
<evidence type="ECO:0000256" key="1">
    <source>
        <dbReference type="ARBA" id="ARBA00022723"/>
    </source>
</evidence>
<feature type="compositionally biased region" description="Low complexity" evidence="5">
    <location>
        <begin position="437"/>
        <end position="454"/>
    </location>
</feature>
<feature type="region of interest" description="Disordered" evidence="5">
    <location>
        <begin position="528"/>
        <end position="702"/>
    </location>
</feature>
<reference evidence="7" key="1">
    <citation type="submission" date="2021-12" db="EMBL/GenBank/DDBJ databases">
        <title>Prjna785345.</title>
        <authorList>
            <person name="Rujirawat T."/>
            <person name="Krajaejun T."/>
        </authorList>
    </citation>
    <scope>NUCLEOTIDE SEQUENCE</scope>
    <source>
        <strain evidence="7">Pi057C3</strain>
    </source>
</reference>
<name>A0AAD5LFV5_PYTIN</name>
<dbReference type="SUPFAM" id="SSF57903">
    <property type="entry name" value="FYVE/PHD zinc finger"/>
    <property type="match status" value="1"/>
</dbReference>
<organism evidence="7 8">
    <name type="scientific">Pythium insidiosum</name>
    <name type="common">Pythiosis disease agent</name>
    <dbReference type="NCBI Taxonomy" id="114742"/>
    <lineage>
        <taxon>Eukaryota</taxon>
        <taxon>Sar</taxon>
        <taxon>Stramenopiles</taxon>
        <taxon>Oomycota</taxon>
        <taxon>Peronosporomycetes</taxon>
        <taxon>Pythiales</taxon>
        <taxon>Pythiaceae</taxon>
        <taxon>Pythium</taxon>
    </lineage>
</organism>
<dbReference type="GO" id="GO:0008270">
    <property type="term" value="F:zinc ion binding"/>
    <property type="evidence" value="ECO:0007669"/>
    <property type="project" value="UniProtKB-KW"/>
</dbReference>
<dbReference type="SMART" id="SM00064">
    <property type="entry name" value="FYVE"/>
    <property type="match status" value="1"/>
</dbReference>
<dbReference type="Gene3D" id="3.30.40.10">
    <property type="entry name" value="Zinc/RING finger domain, C3HC4 (zinc finger)"/>
    <property type="match status" value="1"/>
</dbReference>
<feature type="compositionally biased region" description="Low complexity" evidence="5">
    <location>
        <begin position="674"/>
        <end position="696"/>
    </location>
</feature>
<feature type="domain" description="FYVE-type" evidence="6">
    <location>
        <begin position="272"/>
        <end position="332"/>
    </location>
</feature>
<dbReference type="InterPro" id="IPR000306">
    <property type="entry name" value="Znf_FYVE"/>
</dbReference>
<feature type="compositionally biased region" description="Polar residues" evidence="5">
    <location>
        <begin position="656"/>
        <end position="673"/>
    </location>
</feature>
<evidence type="ECO:0000256" key="2">
    <source>
        <dbReference type="ARBA" id="ARBA00022771"/>
    </source>
</evidence>
<feature type="compositionally biased region" description="Basic and acidic residues" evidence="5">
    <location>
        <begin position="612"/>
        <end position="623"/>
    </location>
</feature>
<dbReference type="InterPro" id="IPR052727">
    <property type="entry name" value="Rab4/Rab5_effector"/>
</dbReference>
<sequence>MATSLPLPKGFFDTNVRLSDERRRHYIEFAESSIRKVFALSDCQKNSWIPVREKKGVAVYRNFGGSRGPKAYKSNIAEVTGKAELPATLEEIGRAYAAHDDALFRRLMKKLNAGVLDAAVLFTVVPRTPLTPFRYIGVKWFAVKTPTPLVSHRDYCCLEVQDKIRDAYGNEMFIRILNSIEVHECPSLENSHGLVRAKMLAGFMYRADRAEPGVVRIHHVARFDPAGYFPSQWSYKTAESQLVSSIVQIKRIIEKQQMNACTFVDRKQWVPNHERVHCAVCSRAFGTFRPRHHCRCCGEVICGKCSVFKNVDVPGTNIKSVRICSICNMGVQRSAGQQHEDTMSDVSASSVTSSSTVAHNEMNMMDLYLSASGNPGTPSAYSSASTQSNISIRSTASSRSVIDARGRAATLNSTTSTRFFRGNGPAQHTPQSIYAAPTSAGASAARTRPRSGSSLHAGLFTDSSNTPRSYIANNLTPRGGFGMTTATTTPRSRAPSAATQTPSAQDERMSVFKQNPLDLTYLRDSIRATSSKMPQSHSTASTSGEYTPTPTPPTSAAAEGPAGTQDTHVETPSEAAADADDAEMKAEPTISTAWPRPSLEDPHSGRPQGSNQEEHADASKELSRPAAHSDSADSSVSEMAVAVAPLDVPTDVSKRVSLSGSVSDNNNAPSNRVSTSTRPSRASTAASPALAAASSPEMPRRSSFFGGLLARVSSFGSSAA</sequence>
<accession>A0AAD5LFV5</accession>
<dbReference type="AlphaFoldDB" id="A0AAD5LFV5"/>
<feature type="compositionally biased region" description="Low complexity" evidence="5">
    <location>
        <begin position="624"/>
        <end position="644"/>
    </location>
</feature>
<feature type="compositionally biased region" description="Polar residues" evidence="5">
    <location>
        <begin position="461"/>
        <end position="476"/>
    </location>
</feature>
<dbReference type="InterPro" id="IPR011011">
    <property type="entry name" value="Znf_FYVE_PHD"/>
</dbReference>
<protein>
    <recommendedName>
        <fullName evidence="6">FYVE-type domain-containing protein</fullName>
    </recommendedName>
</protein>
<evidence type="ECO:0000256" key="3">
    <source>
        <dbReference type="ARBA" id="ARBA00022833"/>
    </source>
</evidence>
<dbReference type="PROSITE" id="PS50178">
    <property type="entry name" value="ZF_FYVE"/>
    <property type="match status" value="1"/>
</dbReference>
<dbReference type="InterPro" id="IPR013083">
    <property type="entry name" value="Znf_RING/FYVE/PHD"/>
</dbReference>
<evidence type="ECO:0000313" key="8">
    <source>
        <dbReference type="Proteomes" id="UP001209570"/>
    </source>
</evidence>
<dbReference type="PANTHER" id="PTHR13510">
    <property type="entry name" value="FYVE-FINGER-CONTAINING RAB5 EFFECTOR PROTEIN RABENOSYN-5-RELATED"/>
    <property type="match status" value="1"/>
</dbReference>
<dbReference type="InterPro" id="IPR023393">
    <property type="entry name" value="START-like_dom_sf"/>
</dbReference>
<dbReference type="Proteomes" id="UP001209570">
    <property type="component" value="Unassembled WGS sequence"/>
</dbReference>
<evidence type="ECO:0000313" key="7">
    <source>
        <dbReference type="EMBL" id="KAJ0397851.1"/>
    </source>
</evidence>
<dbReference type="PANTHER" id="PTHR13510:SF44">
    <property type="entry name" value="RABENOSYN-5"/>
    <property type="match status" value="1"/>
</dbReference>
<keyword evidence="8" id="KW-1185">Reference proteome</keyword>
<dbReference type="CDD" id="cd00065">
    <property type="entry name" value="FYVE_like_SF"/>
    <property type="match status" value="1"/>
</dbReference>
<keyword evidence="3" id="KW-0862">Zinc</keyword>
<dbReference type="EMBL" id="JAKCXM010000236">
    <property type="protein sequence ID" value="KAJ0397851.1"/>
    <property type="molecule type" value="Genomic_DNA"/>
</dbReference>